<protein>
    <submittedName>
        <fullName evidence="2">Uncharacterized protein</fullName>
    </submittedName>
</protein>
<gene>
    <name evidence="2" type="ORF">HfgLR_13515</name>
</gene>
<proteinExistence type="predicted"/>
<dbReference type="AlphaFoldDB" id="A0A871BIB5"/>
<feature type="transmembrane region" description="Helical" evidence="1">
    <location>
        <begin position="12"/>
        <end position="31"/>
    </location>
</feature>
<feature type="transmembrane region" description="Helical" evidence="1">
    <location>
        <begin position="95"/>
        <end position="115"/>
    </location>
</feature>
<evidence type="ECO:0000313" key="3">
    <source>
        <dbReference type="Proteomes" id="UP000663064"/>
    </source>
</evidence>
<dbReference type="Proteomes" id="UP000663064">
    <property type="component" value="Chromosome"/>
</dbReference>
<keyword evidence="1" id="KW-0472">Membrane</keyword>
<feature type="transmembrane region" description="Helical" evidence="1">
    <location>
        <begin position="37"/>
        <end position="57"/>
    </location>
</feature>
<evidence type="ECO:0000313" key="2">
    <source>
        <dbReference type="EMBL" id="QOS12831.1"/>
    </source>
</evidence>
<feature type="transmembrane region" description="Helical" evidence="1">
    <location>
        <begin position="69"/>
        <end position="89"/>
    </location>
</feature>
<dbReference type="EMBL" id="CP063205">
    <property type="protein sequence ID" value="QOS12831.1"/>
    <property type="molecule type" value="Genomic_DNA"/>
</dbReference>
<dbReference type="RefSeq" id="WP_147299499.1">
    <property type="nucleotide sequence ID" value="NZ_CP011947.1"/>
</dbReference>
<accession>A0A871BIB5</accession>
<name>A0A871BIB5_HALGI</name>
<reference evidence="2" key="1">
    <citation type="journal article" date="2021" name="Front. Microbiol.">
        <title>Cellular and Genomic Properties of Haloferax gibbonsii LR2-5, the Host of Euryarchaeal Virus HFTV1.</title>
        <authorList>
            <person name="Tittes C."/>
            <person name="Schwarzer S."/>
            <person name="Pfeiffer F."/>
            <person name="Dyall-Smith M."/>
            <person name="Rodriguez-Franco M."/>
            <person name="Oksanen H.M."/>
            <person name="Quax T.E.F."/>
        </authorList>
    </citation>
    <scope>NUCLEOTIDE SEQUENCE</scope>
    <source>
        <strain evidence="2">LR2-5</strain>
    </source>
</reference>
<organism evidence="2 3">
    <name type="scientific">Haloferax gibbonsii</name>
    <dbReference type="NCBI Taxonomy" id="35746"/>
    <lineage>
        <taxon>Archaea</taxon>
        <taxon>Methanobacteriati</taxon>
        <taxon>Methanobacteriota</taxon>
        <taxon>Stenosarchaea group</taxon>
        <taxon>Halobacteria</taxon>
        <taxon>Halobacteriales</taxon>
        <taxon>Haloferacaceae</taxon>
        <taxon>Haloferax</taxon>
    </lineage>
</organism>
<evidence type="ECO:0000256" key="1">
    <source>
        <dbReference type="SAM" id="Phobius"/>
    </source>
</evidence>
<dbReference type="GeneID" id="59460355"/>
<keyword evidence="1" id="KW-0812">Transmembrane</keyword>
<keyword evidence="1" id="KW-1133">Transmembrane helix</keyword>
<sequence length="117" mass="12018">MTDINDEFGGVWGGVSTLLVAVLAIGVFVFLTNPINTGGVIAGIVLALIGLVQVLAPRISPWFKRLSRHWIGLCWILIGGGIATLGLVASSTTGTLVGGVVLGALFILFGSAVVFGR</sequence>